<evidence type="ECO:0000313" key="4">
    <source>
        <dbReference type="Proteomes" id="UP000703661"/>
    </source>
</evidence>
<sequence>MIRYNVGVLGDMESGKTELANQFRLKHTATEYDPYTENGHELRVMVDDQPCVIEIYEIPSQEEYTALRNQWIRDCHGFVLVYSIVARQTFEGIQRYHNQIIHAKGTSDIPMILVGSECESLIEREVSRDEGTLKAKSLSCGFTEASTETSVSVDRIFYDVVRMIREAPEGAPPEAAKKNKLKNKLKCTIS</sequence>
<dbReference type="InterPro" id="IPR005225">
    <property type="entry name" value="Small_GTP-bd"/>
</dbReference>
<comment type="caution">
    <text evidence="3">The sequence shown here is derived from an EMBL/GenBank/DDBJ whole genome shotgun (WGS) entry which is preliminary data.</text>
</comment>
<dbReference type="PRINTS" id="PR00449">
    <property type="entry name" value="RASTRNSFRMNG"/>
</dbReference>
<keyword evidence="2" id="KW-0342">GTP-binding</keyword>
<dbReference type="SMART" id="SM00175">
    <property type="entry name" value="RAB"/>
    <property type="match status" value="1"/>
</dbReference>
<dbReference type="GO" id="GO:0003924">
    <property type="term" value="F:GTPase activity"/>
    <property type="evidence" value="ECO:0007669"/>
    <property type="project" value="InterPro"/>
</dbReference>
<evidence type="ECO:0000256" key="2">
    <source>
        <dbReference type="ARBA" id="ARBA00023134"/>
    </source>
</evidence>
<reference evidence="3" key="1">
    <citation type="journal article" date="2020" name="Fungal Divers.">
        <title>Resolving the Mortierellaceae phylogeny through synthesis of multi-gene phylogenetics and phylogenomics.</title>
        <authorList>
            <person name="Vandepol N."/>
            <person name="Liber J."/>
            <person name="Desiro A."/>
            <person name="Na H."/>
            <person name="Kennedy M."/>
            <person name="Barry K."/>
            <person name="Grigoriev I.V."/>
            <person name="Miller A.N."/>
            <person name="O'Donnell K."/>
            <person name="Stajich J.E."/>
            <person name="Bonito G."/>
        </authorList>
    </citation>
    <scope>NUCLEOTIDE SEQUENCE</scope>
    <source>
        <strain evidence="3">NRRL 2769</strain>
    </source>
</reference>
<dbReference type="GO" id="GO:0007165">
    <property type="term" value="P:signal transduction"/>
    <property type="evidence" value="ECO:0007669"/>
    <property type="project" value="InterPro"/>
</dbReference>
<dbReference type="SUPFAM" id="SSF52540">
    <property type="entry name" value="P-loop containing nucleoside triphosphate hydrolases"/>
    <property type="match status" value="1"/>
</dbReference>
<evidence type="ECO:0000256" key="1">
    <source>
        <dbReference type="ARBA" id="ARBA00022741"/>
    </source>
</evidence>
<dbReference type="EMBL" id="JAAAID010001122">
    <property type="protein sequence ID" value="KAG0011576.1"/>
    <property type="molecule type" value="Genomic_DNA"/>
</dbReference>
<dbReference type="Gene3D" id="3.40.50.300">
    <property type="entry name" value="P-loop containing nucleotide triphosphate hydrolases"/>
    <property type="match status" value="1"/>
</dbReference>
<organism evidence="3 4">
    <name type="scientific">Entomortierella chlamydospora</name>
    <dbReference type="NCBI Taxonomy" id="101097"/>
    <lineage>
        <taxon>Eukaryota</taxon>
        <taxon>Fungi</taxon>
        <taxon>Fungi incertae sedis</taxon>
        <taxon>Mucoromycota</taxon>
        <taxon>Mortierellomycotina</taxon>
        <taxon>Mortierellomycetes</taxon>
        <taxon>Mortierellales</taxon>
        <taxon>Mortierellaceae</taxon>
        <taxon>Entomortierella</taxon>
    </lineage>
</organism>
<dbReference type="SMART" id="SM00174">
    <property type="entry name" value="RHO"/>
    <property type="match status" value="1"/>
</dbReference>
<keyword evidence="1" id="KW-0547">Nucleotide-binding</keyword>
<dbReference type="GO" id="GO:0016020">
    <property type="term" value="C:membrane"/>
    <property type="evidence" value="ECO:0007669"/>
    <property type="project" value="InterPro"/>
</dbReference>
<dbReference type="NCBIfam" id="TIGR00231">
    <property type="entry name" value="small_GTP"/>
    <property type="match status" value="1"/>
</dbReference>
<dbReference type="AlphaFoldDB" id="A0A9P6MSX3"/>
<dbReference type="Proteomes" id="UP000703661">
    <property type="component" value="Unassembled WGS sequence"/>
</dbReference>
<dbReference type="InterPro" id="IPR020849">
    <property type="entry name" value="Small_GTPase_Ras-type"/>
</dbReference>
<dbReference type="SMART" id="SM00173">
    <property type="entry name" value="RAS"/>
    <property type="match status" value="1"/>
</dbReference>
<dbReference type="PROSITE" id="PS51421">
    <property type="entry name" value="RAS"/>
    <property type="match status" value="1"/>
</dbReference>
<dbReference type="Pfam" id="PF00071">
    <property type="entry name" value="Ras"/>
    <property type="match status" value="1"/>
</dbReference>
<evidence type="ECO:0000313" key="3">
    <source>
        <dbReference type="EMBL" id="KAG0011576.1"/>
    </source>
</evidence>
<dbReference type="GO" id="GO:0005525">
    <property type="term" value="F:GTP binding"/>
    <property type="evidence" value="ECO:0007669"/>
    <property type="project" value="UniProtKB-KW"/>
</dbReference>
<dbReference type="PROSITE" id="PS51419">
    <property type="entry name" value="RAB"/>
    <property type="match status" value="1"/>
</dbReference>
<gene>
    <name evidence="3" type="primary">RAS2_1</name>
    <name evidence="3" type="ORF">BGZ80_000588</name>
</gene>
<accession>A0A9P6MSX3</accession>
<keyword evidence="4" id="KW-1185">Reference proteome</keyword>
<dbReference type="PANTHER" id="PTHR24070">
    <property type="entry name" value="RAS, DI-RAS, AND RHEB FAMILY MEMBERS OF SMALL GTPASE SUPERFAMILY"/>
    <property type="match status" value="1"/>
</dbReference>
<protein>
    <submittedName>
        <fullName evidence="3">Ras GTPase ras2</fullName>
    </submittedName>
</protein>
<proteinExistence type="predicted"/>
<dbReference type="InterPro" id="IPR027417">
    <property type="entry name" value="P-loop_NTPase"/>
</dbReference>
<dbReference type="InterPro" id="IPR001806">
    <property type="entry name" value="Small_GTPase"/>
</dbReference>
<name>A0A9P6MSX3_9FUNG</name>